<proteinExistence type="predicted"/>
<feature type="region of interest" description="Disordered" evidence="1">
    <location>
        <begin position="39"/>
        <end position="113"/>
    </location>
</feature>
<organism evidence="2">
    <name type="scientific">Arundo donax</name>
    <name type="common">Giant reed</name>
    <name type="synonym">Donax arundinaceus</name>
    <dbReference type="NCBI Taxonomy" id="35708"/>
    <lineage>
        <taxon>Eukaryota</taxon>
        <taxon>Viridiplantae</taxon>
        <taxon>Streptophyta</taxon>
        <taxon>Embryophyta</taxon>
        <taxon>Tracheophyta</taxon>
        <taxon>Spermatophyta</taxon>
        <taxon>Magnoliopsida</taxon>
        <taxon>Liliopsida</taxon>
        <taxon>Poales</taxon>
        <taxon>Poaceae</taxon>
        <taxon>PACMAD clade</taxon>
        <taxon>Arundinoideae</taxon>
        <taxon>Arundineae</taxon>
        <taxon>Arundo</taxon>
    </lineage>
</organism>
<feature type="compositionally biased region" description="Basic and acidic residues" evidence="1">
    <location>
        <begin position="1"/>
        <end position="15"/>
    </location>
</feature>
<dbReference type="AlphaFoldDB" id="A0A0A9GK12"/>
<protein>
    <submittedName>
        <fullName evidence="2">Uncharacterized protein</fullName>
    </submittedName>
</protein>
<feature type="compositionally biased region" description="Basic and acidic residues" evidence="1">
    <location>
        <begin position="104"/>
        <end position="113"/>
    </location>
</feature>
<name>A0A0A9GK12_ARUDO</name>
<reference evidence="2" key="1">
    <citation type="submission" date="2014-09" db="EMBL/GenBank/DDBJ databases">
        <authorList>
            <person name="Magalhaes I.L.F."/>
            <person name="Oliveira U."/>
            <person name="Santos F.R."/>
            <person name="Vidigal T.H.D.A."/>
            <person name="Brescovit A.D."/>
            <person name="Santos A.J."/>
        </authorList>
    </citation>
    <scope>NUCLEOTIDE SEQUENCE</scope>
    <source>
        <tissue evidence="2">Shoot tissue taken approximately 20 cm above the soil surface</tissue>
    </source>
</reference>
<sequence>MVRSSPDDGRRTDAKARKKPKLEARISCAKIVAAVNVTGRHSDLEDKRTAPLTSMQSSEGYGHLGDGGADGQNQHALENLDCVHQTEEDSTKTGGDLSPTMDVDTTKPTDSEP</sequence>
<reference evidence="2" key="2">
    <citation type="journal article" date="2015" name="Data Brief">
        <title>Shoot transcriptome of the giant reed, Arundo donax.</title>
        <authorList>
            <person name="Barrero R.A."/>
            <person name="Guerrero F.D."/>
            <person name="Moolhuijzen P."/>
            <person name="Goolsby J.A."/>
            <person name="Tidwell J."/>
            <person name="Bellgard S.E."/>
            <person name="Bellgard M.I."/>
        </authorList>
    </citation>
    <scope>NUCLEOTIDE SEQUENCE</scope>
    <source>
        <tissue evidence="2">Shoot tissue taken approximately 20 cm above the soil surface</tissue>
    </source>
</reference>
<feature type="region of interest" description="Disordered" evidence="1">
    <location>
        <begin position="1"/>
        <end position="22"/>
    </location>
</feature>
<evidence type="ECO:0000256" key="1">
    <source>
        <dbReference type="SAM" id="MobiDB-lite"/>
    </source>
</evidence>
<dbReference type="EMBL" id="GBRH01173069">
    <property type="protein sequence ID" value="JAE24827.1"/>
    <property type="molecule type" value="Transcribed_RNA"/>
</dbReference>
<feature type="compositionally biased region" description="Basic and acidic residues" evidence="1">
    <location>
        <begin position="40"/>
        <end position="49"/>
    </location>
</feature>
<evidence type="ECO:0000313" key="2">
    <source>
        <dbReference type="EMBL" id="JAE24827.1"/>
    </source>
</evidence>
<accession>A0A0A9GK12</accession>